<dbReference type="PROSITE" id="PS50977">
    <property type="entry name" value="HTH_TETR_2"/>
    <property type="match status" value="1"/>
</dbReference>
<feature type="compositionally biased region" description="Basic and acidic residues" evidence="3">
    <location>
        <begin position="11"/>
        <end position="23"/>
    </location>
</feature>
<dbReference type="GO" id="GO:0003677">
    <property type="term" value="F:DNA binding"/>
    <property type="evidence" value="ECO:0007669"/>
    <property type="project" value="UniProtKB-UniRule"/>
</dbReference>
<dbReference type="EMBL" id="FOWC01000013">
    <property type="protein sequence ID" value="SFQ50267.1"/>
    <property type="molecule type" value="Genomic_DNA"/>
</dbReference>
<dbReference type="RefSeq" id="WP_067586187.1">
    <property type="nucleotide sequence ID" value="NZ_FOWC01000013.1"/>
</dbReference>
<evidence type="ECO:0000256" key="3">
    <source>
        <dbReference type="SAM" id="MobiDB-lite"/>
    </source>
</evidence>
<evidence type="ECO:0000256" key="2">
    <source>
        <dbReference type="PROSITE-ProRule" id="PRU00335"/>
    </source>
</evidence>
<evidence type="ECO:0000313" key="7">
    <source>
        <dbReference type="Proteomes" id="UP000199137"/>
    </source>
</evidence>
<organism evidence="6 7">
    <name type="scientific">Amycolatopsis rubida</name>
    <dbReference type="NCBI Taxonomy" id="112413"/>
    <lineage>
        <taxon>Bacteria</taxon>
        <taxon>Bacillati</taxon>
        <taxon>Actinomycetota</taxon>
        <taxon>Actinomycetes</taxon>
        <taxon>Pseudonocardiales</taxon>
        <taxon>Pseudonocardiaceae</taxon>
        <taxon>Amycolatopsis</taxon>
    </lineage>
</organism>
<dbReference type="PANTHER" id="PTHR30328">
    <property type="entry name" value="TRANSCRIPTIONAL REPRESSOR"/>
    <property type="match status" value="1"/>
</dbReference>
<dbReference type="InterPro" id="IPR001647">
    <property type="entry name" value="HTH_TetR"/>
</dbReference>
<dbReference type="SUPFAM" id="SSF48498">
    <property type="entry name" value="Tetracyclin repressor-like, C-terminal domain"/>
    <property type="match status" value="1"/>
</dbReference>
<evidence type="ECO:0000313" key="5">
    <source>
        <dbReference type="EMBL" id="NEC61896.1"/>
    </source>
</evidence>
<feature type="domain" description="HTH tetR-type" evidence="4">
    <location>
        <begin position="20"/>
        <end position="80"/>
    </location>
</feature>
<evidence type="ECO:0000259" key="4">
    <source>
        <dbReference type="PROSITE" id="PS50977"/>
    </source>
</evidence>
<evidence type="ECO:0000313" key="6">
    <source>
        <dbReference type="EMBL" id="SFQ50267.1"/>
    </source>
</evidence>
<protein>
    <submittedName>
        <fullName evidence="5">TetR/AcrR family transcriptional regulator</fullName>
    </submittedName>
    <submittedName>
        <fullName evidence="6">Transcriptional regulator, TetR family</fullName>
    </submittedName>
</protein>
<dbReference type="AlphaFoldDB" id="A0A1I5Z2E8"/>
<dbReference type="InterPro" id="IPR036271">
    <property type="entry name" value="Tet_transcr_reg_TetR-rel_C_sf"/>
</dbReference>
<dbReference type="SUPFAM" id="SSF46689">
    <property type="entry name" value="Homeodomain-like"/>
    <property type="match status" value="1"/>
</dbReference>
<accession>A0A1I5Z2E8</accession>
<sequence>MSETTPRRAPRPGERQRDPERTKARIFEAAKAEFGSKGYAAARVSDIAQRAGVNKQLISYYFGGKEGLYAEVASEPFAGFSAMTTPDRPLADVLADFARSGLSDQDQARLFLRENMAEGTPDEAAAESQREFLRGQLKYMRARQEAGDFPSDVDPETLLLMLMAAASAPTSLPRIAEALTGEDPSAESFVEYYAEQLARVARHLSGS</sequence>
<dbReference type="InterPro" id="IPR050109">
    <property type="entry name" value="HTH-type_TetR-like_transc_reg"/>
</dbReference>
<dbReference type="Pfam" id="PF00440">
    <property type="entry name" value="TetR_N"/>
    <property type="match status" value="1"/>
</dbReference>
<dbReference type="Proteomes" id="UP000470404">
    <property type="component" value="Unassembled WGS sequence"/>
</dbReference>
<dbReference type="GO" id="GO:0006355">
    <property type="term" value="P:regulation of DNA-templated transcription"/>
    <property type="evidence" value="ECO:0007669"/>
    <property type="project" value="UniProtKB-ARBA"/>
</dbReference>
<dbReference type="OrthoDB" id="4726108at2"/>
<proteinExistence type="predicted"/>
<feature type="DNA-binding region" description="H-T-H motif" evidence="2">
    <location>
        <begin position="43"/>
        <end position="62"/>
    </location>
</feature>
<dbReference type="EMBL" id="JAAGNC010000202">
    <property type="protein sequence ID" value="NEC61896.1"/>
    <property type="molecule type" value="Genomic_DNA"/>
</dbReference>
<dbReference type="Gene3D" id="1.10.357.10">
    <property type="entry name" value="Tetracycline Repressor, domain 2"/>
    <property type="match status" value="1"/>
</dbReference>
<reference evidence="5 8" key="2">
    <citation type="submission" date="2020-01" db="EMBL/GenBank/DDBJ databases">
        <title>Insect and environment-associated Actinomycetes.</title>
        <authorList>
            <person name="Currrie C."/>
            <person name="Chevrette M."/>
            <person name="Carlson C."/>
            <person name="Stubbendieck R."/>
            <person name="Wendt-Pienkowski E."/>
        </authorList>
    </citation>
    <scope>NUCLEOTIDE SEQUENCE [LARGE SCALE GENOMIC DNA]</scope>
    <source>
        <strain evidence="5 8">SID8386</strain>
    </source>
</reference>
<dbReference type="InterPro" id="IPR009057">
    <property type="entry name" value="Homeodomain-like_sf"/>
</dbReference>
<evidence type="ECO:0000313" key="8">
    <source>
        <dbReference type="Proteomes" id="UP000470404"/>
    </source>
</evidence>
<gene>
    <name evidence="5" type="ORF">G3I59_41455</name>
    <name evidence="6" type="ORF">SAMN05421854_113187</name>
</gene>
<reference evidence="6 7" key="1">
    <citation type="submission" date="2016-10" db="EMBL/GenBank/DDBJ databases">
        <authorList>
            <person name="de Groot N.N."/>
        </authorList>
    </citation>
    <scope>NUCLEOTIDE SEQUENCE [LARGE SCALE GENOMIC DNA]</scope>
    <source>
        <strain evidence="6 7">DSM 44637</strain>
    </source>
</reference>
<feature type="region of interest" description="Disordered" evidence="3">
    <location>
        <begin position="1"/>
        <end position="23"/>
    </location>
</feature>
<dbReference type="STRING" id="112413.SAMN05421854_113187"/>
<keyword evidence="8" id="KW-1185">Reference proteome</keyword>
<evidence type="ECO:0000256" key="1">
    <source>
        <dbReference type="ARBA" id="ARBA00023125"/>
    </source>
</evidence>
<dbReference type="PRINTS" id="PR00455">
    <property type="entry name" value="HTHTETR"/>
</dbReference>
<dbReference type="PANTHER" id="PTHR30328:SF54">
    <property type="entry name" value="HTH-TYPE TRANSCRIPTIONAL REPRESSOR SCO4008"/>
    <property type="match status" value="1"/>
</dbReference>
<dbReference type="Proteomes" id="UP000199137">
    <property type="component" value="Unassembled WGS sequence"/>
</dbReference>
<name>A0A1I5Z2E8_9PSEU</name>
<keyword evidence="1 2" id="KW-0238">DNA-binding</keyword>